<evidence type="ECO:0000256" key="1">
    <source>
        <dbReference type="SAM" id="MobiDB-lite"/>
    </source>
</evidence>
<organism evidence="2 3">
    <name type="scientific">Albula glossodonta</name>
    <name type="common">roundjaw bonefish</name>
    <dbReference type="NCBI Taxonomy" id="121402"/>
    <lineage>
        <taxon>Eukaryota</taxon>
        <taxon>Metazoa</taxon>
        <taxon>Chordata</taxon>
        <taxon>Craniata</taxon>
        <taxon>Vertebrata</taxon>
        <taxon>Euteleostomi</taxon>
        <taxon>Actinopterygii</taxon>
        <taxon>Neopterygii</taxon>
        <taxon>Teleostei</taxon>
        <taxon>Albuliformes</taxon>
        <taxon>Albulidae</taxon>
        <taxon>Albula</taxon>
    </lineage>
</organism>
<accession>A0A8T2PGZ1</accession>
<evidence type="ECO:0000313" key="2">
    <source>
        <dbReference type="EMBL" id="KAG9350431.1"/>
    </source>
</evidence>
<name>A0A8T2PGZ1_9TELE</name>
<feature type="region of interest" description="Disordered" evidence="1">
    <location>
        <begin position="1"/>
        <end position="24"/>
    </location>
</feature>
<dbReference type="EMBL" id="JAFBMS010000008">
    <property type="protein sequence ID" value="KAG9350431.1"/>
    <property type="molecule type" value="Genomic_DNA"/>
</dbReference>
<evidence type="ECO:0000313" key="3">
    <source>
        <dbReference type="Proteomes" id="UP000824540"/>
    </source>
</evidence>
<keyword evidence="3" id="KW-1185">Reference proteome</keyword>
<protein>
    <submittedName>
        <fullName evidence="2">Uncharacterized protein</fullName>
    </submittedName>
</protein>
<proteinExistence type="predicted"/>
<dbReference type="AlphaFoldDB" id="A0A8T2PGZ1"/>
<gene>
    <name evidence="2" type="ORF">JZ751_026793</name>
</gene>
<reference evidence="2" key="1">
    <citation type="thesis" date="2021" institute="BYU ScholarsArchive" country="Provo, UT, USA">
        <title>Applications of and Algorithms for Genome Assembly and Genomic Analyses with an Emphasis on Marine Teleosts.</title>
        <authorList>
            <person name="Pickett B.D."/>
        </authorList>
    </citation>
    <scope>NUCLEOTIDE SEQUENCE</scope>
    <source>
        <strain evidence="2">HI-2016</strain>
    </source>
</reference>
<comment type="caution">
    <text evidence="2">The sequence shown here is derived from an EMBL/GenBank/DDBJ whole genome shotgun (WGS) entry which is preliminary data.</text>
</comment>
<dbReference type="Proteomes" id="UP000824540">
    <property type="component" value="Unassembled WGS sequence"/>
</dbReference>
<sequence>MKYGEAGAERPPLSPPPMTLNQPALQTQGNGIGTECGARSTALPDRPYTCPATAEEVCTVGLCRCFACVPSSFPSLKKEHSHEEECFTWTLRALVLDGRLFKVLPMQLHWEELGWKWGLERERERRERWEGGEAEQNEFKGI</sequence>